<feature type="transmembrane region" description="Helical" evidence="1">
    <location>
        <begin position="120"/>
        <end position="140"/>
    </location>
</feature>
<accession>A0A0B6EMZ8</accession>
<proteinExistence type="predicted"/>
<sequence length="338" mass="35500">MRALSRLGDGLWYLVLAGIVIGFGYTGWQQVGAVLPAIPARISLTTIAPIAGVVGLFALIVFTEALYPLRALSRERWVYCDRPRGRLRGTDSITWAQLLGFGVLGLGVCVSSGLSPWFALVAPALRFVVGWHSFTLASLLSAGRTRLVGGSGLGLLDSEVTSDAIASQSAWIPRRSHAPSTLVALFFRRLGRRWYIGVGALAVLGLTLGLAPQLGALAIVGFFAAWSIVGAAVGRAASFGRISDNSWPDWGLPLAASVGTALLGACVLALVWKFSAIAVALIVAGLTWASFKRSRPARVDRMSMLDSGGFGVSFSPEVLHYIARGALGLGVAALALGR</sequence>
<feature type="transmembrane region" description="Helical" evidence="1">
    <location>
        <begin position="194"/>
        <end position="211"/>
    </location>
</feature>
<feature type="transmembrane region" description="Helical" evidence="1">
    <location>
        <begin position="12"/>
        <end position="28"/>
    </location>
</feature>
<organism evidence="2 3">
    <name type="scientific">Corynebacterium singulare</name>
    <dbReference type="NCBI Taxonomy" id="161899"/>
    <lineage>
        <taxon>Bacteria</taxon>
        <taxon>Bacillati</taxon>
        <taxon>Actinomycetota</taxon>
        <taxon>Actinomycetes</taxon>
        <taxon>Mycobacteriales</taxon>
        <taxon>Corynebacteriaceae</taxon>
        <taxon>Corynebacterium</taxon>
    </lineage>
</organism>
<dbReference type="AlphaFoldDB" id="A0A0B6EMZ8"/>
<gene>
    <name evidence="2" type="ORF">CSING_01770</name>
</gene>
<dbReference type="STRING" id="161899.CSING_01770"/>
<evidence type="ECO:0000313" key="3">
    <source>
        <dbReference type="Proteomes" id="UP000031890"/>
    </source>
</evidence>
<feature type="transmembrane region" description="Helical" evidence="1">
    <location>
        <begin position="250"/>
        <end position="270"/>
    </location>
</feature>
<keyword evidence="1" id="KW-0472">Membrane</keyword>
<dbReference type="HOGENOM" id="CLU_793917_0_0_11"/>
<dbReference type="Proteomes" id="UP000031890">
    <property type="component" value="Chromosome"/>
</dbReference>
<dbReference type="EMBL" id="CP010827">
    <property type="protein sequence ID" value="AJI77912.1"/>
    <property type="molecule type" value="Genomic_DNA"/>
</dbReference>
<dbReference type="KEGG" id="csx:CSING_01770"/>
<protein>
    <submittedName>
        <fullName evidence="2">Uncharacterized protein</fullName>
    </submittedName>
</protein>
<feature type="transmembrane region" description="Helical" evidence="1">
    <location>
        <begin position="93"/>
        <end position="114"/>
    </location>
</feature>
<feature type="transmembrane region" description="Helical" evidence="1">
    <location>
        <begin position="217"/>
        <end position="238"/>
    </location>
</feature>
<keyword evidence="1" id="KW-1133">Transmembrane helix</keyword>
<feature type="transmembrane region" description="Helical" evidence="1">
    <location>
        <begin position="48"/>
        <end position="72"/>
    </location>
</feature>
<dbReference type="RefSeq" id="WP_042529153.1">
    <property type="nucleotide sequence ID" value="NZ_CP010827.1"/>
</dbReference>
<dbReference type="OrthoDB" id="4424153at2"/>
<feature type="transmembrane region" description="Helical" evidence="1">
    <location>
        <begin position="276"/>
        <end position="291"/>
    </location>
</feature>
<evidence type="ECO:0000313" key="2">
    <source>
        <dbReference type="EMBL" id="AJI77912.1"/>
    </source>
</evidence>
<keyword evidence="1" id="KW-0812">Transmembrane</keyword>
<evidence type="ECO:0000256" key="1">
    <source>
        <dbReference type="SAM" id="Phobius"/>
    </source>
</evidence>
<reference evidence="2 3" key="1">
    <citation type="journal article" date="2015" name="Genome Announc.">
        <title>Complete Genome Sequence and Annotation of Corynebacterium singulare DSM 44357, Isolated from a Human Semen Specimen.</title>
        <authorList>
            <person name="Merten M."/>
            <person name="Brinkrolf K."/>
            <person name="Albersmeier A."/>
            <person name="Kutter Y."/>
            <person name="Ruckert C."/>
            <person name="Tauch A."/>
        </authorList>
    </citation>
    <scope>NUCLEOTIDE SEQUENCE [LARGE SCALE GENOMIC DNA]</scope>
    <source>
        <strain evidence="2">IBS B52218</strain>
    </source>
</reference>
<name>A0A0B6EMZ8_9CORY</name>